<proteinExistence type="inferred from homology"/>
<dbReference type="PANTHER" id="PTHR37839">
    <property type="entry name" value="NA(+)-TRANSLOCATING NADH-QUINONE REDUCTASE SUBUNIT A"/>
    <property type="match status" value="1"/>
</dbReference>
<keyword evidence="2 8" id="KW-1278">Translocase</keyword>
<sequence length="447" mass="48812">MSKDIRVRKGLDLKLKGEAEKQLVEAPAPKVFAIKPPDFHAMVPKMILKEGAVVKAGEPIFYSKYDEKVKFVSPVSGTLTEIVRGAKRRIMEVRITPNGTSDALKHDVGSLNSLKGEEVKALLLESGCWPFIVQRPYSIMASSEDTPKSIFVSVYTTAPLSGDADFIVSQKMEAFQAGITALSKLTPGKVHVGVGKNSSINSLNDAVIHKVKGPHPAGNVGVQIHKLDPINMGERVWTVNAEDVATIGNFFLNGTFQAERTVALTGTDAEESKRKYYKTTIGAQVNSIIGTVDLDKTRIISGDVLTGDKLSNDQFINYFHNTLTLIPEGNDYALLGWLPFTRNNVPSNAGTSFAKLFGGKKKVDTNLNGEERALVVTGEMEEVMPMDVYPMQLIKACMAGDIEKMENLGIYEVAPEDFALIDFTNTSKLEAQEIIRNGLDLMITEVG</sequence>
<comment type="subunit">
    <text evidence="8">Composed of six subunits; NqrA, NqrB, NqrC, NqrD, NqrE and NqrF.</text>
</comment>
<feature type="domain" description="NqrA second alpha/beta" evidence="11">
    <location>
        <begin position="115"/>
        <end position="255"/>
    </location>
</feature>
<keyword evidence="6 8" id="KW-0830">Ubiquinone</keyword>
<dbReference type="InterPro" id="IPR022615">
    <property type="entry name" value="NqrA_C_domain"/>
</dbReference>
<keyword evidence="13" id="KW-1185">Reference proteome</keyword>
<dbReference type="RefSeq" id="WP_085766649.1">
    <property type="nucleotide sequence ID" value="NZ_CP019344.1"/>
</dbReference>
<dbReference type="GO" id="GO:0016655">
    <property type="term" value="F:oxidoreductase activity, acting on NAD(P)H, quinone or similar compound as acceptor"/>
    <property type="evidence" value="ECO:0007669"/>
    <property type="project" value="UniProtKB-UniRule"/>
</dbReference>
<keyword evidence="7 8" id="KW-0739">Sodium transport</keyword>
<dbReference type="STRING" id="331648.BST97_07465"/>
<dbReference type="InterPro" id="IPR056148">
    <property type="entry name" value="NQRA_2nd"/>
</dbReference>
<dbReference type="InterPro" id="IPR056147">
    <property type="entry name" value="NQRA_N"/>
</dbReference>
<evidence type="ECO:0000313" key="13">
    <source>
        <dbReference type="Proteomes" id="UP000193431"/>
    </source>
</evidence>
<evidence type="ECO:0000256" key="8">
    <source>
        <dbReference type="HAMAP-Rule" id="MF_00425"/>
    </source>
</evidence>
<evidence type="ECO:0000256" key="1">
    <source>
        <dbReference type="ARBA" id="ARBA00022448"/>
    </source>
</evidence>
<dbReference type="Pfam" id="PF24836">
    <property type="entry name" value="NQRA_2nd"/>
    <property type="match status" value="1"/>
</dbReference>
<evidence type="ECO:0000256" key="3">
    <source>
        <dbReference type="ARBA" id="ARBA00023027"/>
    </source>
</evidence>
<comment type="function">
    <text evidence="8">NQR complex catalyzes the reduction of ubiquinone-1 to ubiquinol by two successive reactions, coupled with the transport of Na(+) ions from the cytoplasm to the periplasm. NqrA to NqrE are probably involved in the second step, the conversion of ubisemiquinone to ubiquinol.</text>
</comment>
<comment type="similarity">
    <text evidence="8">Belongs to the NqrA family.</text>
</comment>
<dbReference type="NCBIfam" id="NF003761">
    <property type="entry name" value="PRK05352.1-4"/>
    <property type="match status" value="1"/>
</dbReference>
<dbReference type="InterPro" id="IPR008703">
    <property type="entry name" value="NqrA"/>
</dbReference>
<feature type="domain" description="Na(+)-translocating NADH-quinone reductase subunit A C-terminal" evidence="10">
    <location>
        <begin position="261"/>
        <end position="310"/>
    </location>
</feature>
<dbReference type="AlphaFoldDB" id="A0A1W6MJV7"/>
<dbReference type="EMBL" id="CP019344">
    <property type="protein sequence ID" value="ARN77852.1"/>
    <property type="molecule type" value="Genomic_DNA"/>
</dbReference>
<evidence type="ECO:0000313" key="12">
    <source>
        <dbReference type="EMBL" id="ARN77852.1"/>
    </source>
</evidence>
<dbReference type="Pfam" id="PF11973">
    <property type="entry name" value="NQRA_SLBB"/>
    <property type="match status" value="1"/>
</dbReference>
<name>A0A1W6MJV7_9FLAO</name>
<evidence type="ECO:0000256" key="4">
    <source>
        <dbReference type="ARBA" id="ARBA00023053"/>
    </source>
</evidence>
<protein>
    <recommendedName>
        <fullName evidence="8">Na(+)-translocating NADH-quinone reductase subunit A</fullName>
        <shortName evidence="8">Na(+)-NQR subunit A</shortName>
        <shortName evidence="8">Na(+)-translocating NQR subunit A</shortName>
        <ecNumber evidence="8">7.2.1.1</ecNumber>
    </recommendedName>
    <alternativeName>
        <fullName evidence="8">NQR complex subunit A</fullName>
    </alternativeName>
    <alternativeName>
        <fullName evidence="8">NQR-1 subunit A</fullName>
    </alternativeName>
</protein>
<dbReference type="Pfam" id="PF05896">
    <property type="entry name" value="NQRA_N"/>
    <property type="match status" value="1"/>
</dbReference>
<accession>A0A1W6MJV7</accession>
<feature type="domain" description="NqrA N-terminal barrel-sandwich hybrid" evidence="9">
    <location>
        <begin position="5"/>
        <end position="96"/>
    </location>
</feature>
<dbReference type="OrthoDB" id="9774536at2"/>
<dbReference type="NCBIfam" id="TIGR01936">
    <property type="entry name" value="nqrA"/>
    <property type="match status" value="1"/>
</dbReference>
<gene>
    <name evidence="8" type="primary">nqrA</name>
    <name evidence="12" type="ORF">BST97_07465</name>
</gene>
<evidence type="ECO:0000259" key="9">
    <source>
        <dbReference type="Pfam" id="PF05896"/>
    </source>
</evidence>
<dbReference type="Proteomes" id="UP000193431">
    <property type="component" value="Chromosome"/>
</dbReference>
<organism evidence="12 13">
    <name type="scientific">Nonlabens spongiae</name>
    <dbReference type="NCBI Taxonomy" id="331648"/>
    <lineage>
        <taxon>Bacteria</taxon>
        <taxon>Pseudomonadati</taxon>
        <taxon>Bacteroidota</taxon>
        <taxon>Flavobacteriia</taxon>
        <taxon>Flavobacteriales</taxon>
        <taxon>Flavobacteriaceae</taxon>
        <taxon>Nonlabens</taxon>
    </lineage>
</organism>
<dbReference type="PANTHER" id="PTHR37839:SF1">
    <property type="entry name" value="NA(+)-TRANSLOCATING NADH-QUINONE REDUCTASE SUBUNIT A"/>
    <property type="match status" value="1"/>
</dbReference>
<reference evidence="12 13" key="1">
    <citation type="submission" date="2016-11" db="EMBL/GenBank/DDBJ databases">
        <title>Trade-off between light-utilization and light-protection in marine flavobacteria.</title>
        <authorList>
            <person name="Kumagai Y."/>
        </authorList>
    </citation>
    <scope>NUCLEOTIDE SEQUENCE [LARGE SCALE GENOMIC DNA]</scope>
    <source>
        <strain evidence="12 13">JCM 13191</strain>
    </source>
</reference>
<dbReference type="EC" id="7.2.1.1" evidence="8"/>
<dbReference type="HAMAP" id="MF_00425">
    <property type="entry name" value="NqrA"/>
    <property type="match status" value="1"/>
</dbReference>
<evidence type="ECO:0000256" key="5">
    <source>
        <dbReference type="ARBA" id="ARBA00023065"/>
    </source>
</evidence>
<evidence type="ECO:0000259" key="10">
    <source>
        <dbReference type="Pfam" id="PF11973"/>
    </source>
</evidence>
<keyword evidence="1 8" id="KW-0813">Transport</keyword>
<evidence type="ECO:0000256" key="6">
    <source>
        <dbReference type="ARBA" id="ARBA00023075"/>
    </source>
</evidence>
<evidence type="ECO:0000256" key="7">
    <source>
        <dbReference type="ARBA" id="ARBA00023201"/>
    </source>
</evidence>
<comment type="catalytic activity">
    <reaction evidence="8">
        <text>a ubiquinone + n Na(+)(in) + NADH + H(+) = a ubiquinol + n Na(+)(out) + NAD(+)</text>
        <dbReference type="Rhea" id="RHEA:47748"/>
        <dbReference type="Rhea" id="RHEA-COMP:9565"/>
        <dbReference type="Rhea" id="RHEA-COMP:9566"/>
        <dbReference type="ChEBI" id="CHEBI:15378"/>
        <dbReference type="ChEBI" id="CHEBI:16389"/>
        <dbReference type="ChEBI" id="CHEBI:17976"/>
        <dbReference type="ChEBI" id="CHEBI:29101"/>
        <dbReference type="ChEBI" id="CHEBI:57540"/>
        <dbReference type="ChEBI" id="CHEBI:57945"/>
        <dbReference type="EC" id="7.2.1.1"/>
    </reaction>
</comment>
<keyword evidence="5 8" id="KW-0406">Ion transport</keyword>
<evidence type="ECO:0000259" key="11">
    <source>
        <dbReference type="Pfam" id="PF24836"/>
    </source>
</evidence>
<keyword evidence="3 8" id="KW-0520">NAD</keyword>
<dbReference type="GO" id="GO:0006814">
    <property type="term" value="P:sodium ion transport"/>
    <property type="evidence" value="ECO:0007669"/>
    <property type="project" value="UniProtKB-UniRule"/>
</dbReference>
<evidence type="ECO:0000256" key="2">
    <source>
        <dbReference type="ARBA" id="ARBA00022967"/>
    </source>
</evidence>
<keyword evidence="4 8" id="KW-0915">Sodium</keyword>